<dbReference type="InterPro" id="IPR004127">
    <property type="entry name" value="Prefoldin_subunit_alpha"/>
</dbReference>
<evidence type="ECO:0000256" key="3">
    <source>
        <dbReference type="ARBA" id="ARBA00022723"/>
    </source>
</evidence>
<evidence type="ECO:0000259" key="7">
    <source>
        <dbReference type="PROSITE" id="PS51891"/>
    </source>
</evidence>
<name>A0A3E2HPU7_SCYLI</name>
<dbReference type="GO" id="GO:0016846">
    <property type="term" value="F:carbon-sulfur lyase activity"/>
    <property type="evidence" value="ECO:0007669"/>
    <property type="project" value="InterPro"/>
</dbReference>
<dbReference type="Gene3D" id="1.10.287.370">
    <property type="match status" value="1"/>
</dbReference>
<dbReference type="InterPro" id="IPR006913">
    <property type="entry name" value="CENP-V/GFA"/>
</dbReference>
<dbReference type="InterPro" id="IPR011599">
    <property type="entry name" value="PFD_alpha_archaea"/>
</dbReference>
<dbReference type="OrthoDB" id="406544at2759"/>
<organism evidence="8 9">
    <name type="scientific">Scytalidium lignicola</name>
    <name type="common">Hyphomycete</name>
    <dbReference type="NCBI Taxonomy" id="5539"/>
    <lineage>
        <taxon>Eukaryota</taxon>
        <taxon>Fungi</taxon>
        <taxon>Dikarya</taxon>
        <taxon>Ascomycota</taxon>
        <taxon>Pezizomycotina</taxon>
        <taxon>Leotiomycetes</taxon>
        <taxon>Leotiomycetes incertae sedis</taxon>
        <taxon>Scytalidium</taxon>
    </lineage>
</organism>
<dbReference type="InterPro" id="IPR011057">
    <property type="entry name" value="Mss4-like_sf"/>
</dbReference>
<protein>
    <recommendedName>
        <fullName evidence="7">CENP-V/GFA domain-containing protein</fullName>
    </recommendedName>
</protein>
<dbReference type="FunFam" id="1.10.287.370:FF:000004">
    <property type="entry name" value="Probable prefoldin subunit 5"/>
    <property type="match status" value="1"/>
</dbReference>
<dbReference type="GO" id="GO:1990113">
    <property type="term" value="P:RNA polymerase I assembly"/>
    <property type="evidence" value="ECO:0007669"/>
    <property type="project" value="TreeGrafter"/>
</dbReference>
<dbReference type="Gene3D" id="2.170.150.70">
    <property type="match status" value="1"/>
</dbReference>
<keyword evidence="3" id="KW-0479">Metal-binding</keyword>
<evidence type="ECO:0000256" key="4">
    <source>
        <dbReference type="ARBA" id="ARBA00022833"/>
    </source>
</evidence>
<evidence type="ECO:0000256" key="1">
    <source>
        <dbReference type="ARBA" id="ARBA00005495"/>
    </source>
</evidence>
<evidence type="ECO:0000313" key="8">
    <source>
        <dbReference type="EMBL" id="RFU35357.1"/>
    </source>
</evidence>
<reference evidence="8 9" key="1">
    <citation type="submission" date="2018-05" db="EMBL/GenBank/DDBJ databases">
        <title>Draft genome sequence of Scytalidium lignicola DSM 105466, a ubiquitous saprotrophic fungus.</title>
        <authorList>
            <person name="Buettner E."/>
            <person name="Gebauer A.M."/>
            <person name="Hofrichter M."/>
            <person name="Liers C."/>
            <person name="Kellner H."/>
        </authorList>
    </citation>
    <scope>NUCLEOTIDE SEQUENCE [LARGE SCALE GENOMIC DNA]</scope>
    <source>
        <strain evidence="8 9">DSM 105466</strain>
    </source>
</reference>
<dbReference type="GO" id="GO:1990114">
    <property type="term" value="P:RNA polymerase II core complex assembly"/>
    <property type="evidence" value="ECO:0007669"/>
    <property type="project" value="TreeGrafter"/>
</dbReference>
<dbReference type="InterPro" id="IPR009053">
    <property type="entry name" value="Prefoldin"/>
</dbReference>
<dbReference type="GO" id="GO:0006457">
    <property type="term" value="P:protein folding"/>
    <property type="evidence" value="ECO:0007669"/>
    <property type="project" value="InterPro"/>
</dbReference>
<keyword evidence="6" id="KW-0175">Coiled coil</keyword>
<feature type="non-terminal residue" evidence="8">
    <location>
        <position position="1"/>
    </location>
</feature>
<accession>A0A3E2HPU7</accession>
<proteinExistence type="inferred from homology"/>
<keyword evidence="5" id="KW-0143">Chaperone</keyword>
<keyword evidence="9" id="KW-1185">Reference proteome</keyword>
<dbReference type="GO" id="GO:0046872">
    <property type="term" value="F:metal ion binding"/>
    <property type="evidence" value="ECO:0007669"/>
    <property type="project" value="UniProtKB-KW"/>
</dbReference>
<dbReference type="EMBL" id="NCSJ02000009">
    <property type="protein sequence ID" value="RFU35357.1"/>
    <property type="molecule type" value="Genomic_DNA"/>
</dbReference>
<dbReference type="GO" id="GO:0051082">
    <property type="term" value="F:unfolded protein binding"/>
    <property type="evidence" value="ECO:0007669"/>
    <property type="project" value="InterPro"/>
</dbReference>
<evidence type="ECO:0000256" key="5">
    <source>
        <dbReference type="ARBA" id="ARBA00023186"/>
    </source>
</evidence>
<comment type="similarity">
    <text evidence="2">Belongs to the prefoldin subunit alpha family.</text>
</comment>
<dbReference type="CDD" id="cd23157">
    <property type="entry name" value="Prefoldin_5"/>
    <property type="match status" value="1"/>
</dbReference>
<evidence type="ECO:0000256" key="6">
    <source>
        <dbReference type="SAM" id="Coils"/>
    </source>
</evidence>
<dbReference type="SUPFAM" id="SSF51316">
    <property type="entry name" value="Mss4-like"/>
    <property type="match status" value="1"/>
</dbReference>
<dbReference type="PANTHER" id="PTHR12674">
    <property type="entry name" value="PREFOLDIN SUBUNIT 5"/>
    <property type="match status" value="1"/>
</dbReference>
<dbReference type="PROSITE" id="PS51891">
    <property type="entry name" value="CENP_V_GFA"/>
    <property type="match status" value="1"/>
</dbReference>
<feature type="coiled-coil region" evidence="6">
    <location>
        <begin position="169"/>
        <end position="196"/>
    </location>
</feature>
<dbReference type="SUPFAM" id="SSF46579">
    <property type="entry name" value="Prefoldin"/>
    <property type="match status" value="1"/>
</dbReference>
<evidence type="ECO:0000313" key="9">
    <source>
        <dbReference type="Proteomes" id="UP000258309"/>
    </source>
</evidence>
<dbReference type="Pfam" id="PF02996">
    <property type="entry name" value="Prefoldin"/>
    <property type="match status" value="1"/>
</dbReference>
<evidence type="ECO:0000256" key="2">
    <source>
        <dbReference type="ARBA" id="ARBA00010048"/>
    </source>
</evidence>
<keyword evidence="4" id="KW-0862">Zinc</keyword>
<dbReference type="GO" id="GO:0005737">
    <property type="term" value="C:cytoplasm"/>
    <property type="evidence" value="ECO:0007669"/>
    <property type="project" value="TreeGrafter"/>
</dbReference>
<feature type="coiled-coil region" evidence="6">
    <location>
        <begin position="258"/>
        <end position="285"/>
    </location>
</feature>
<gene>
    <name evidence="8" type="ORF">B7463_g1012</name>
</gene>
<feature type="non-terminal residue" evidence="8">
    <location>
        <position position="306"/>
    </location>
</feature>
<dbReference type="PANTHER" id="PTHR12674:SF2">
    <property type="entry name" value="PREFOLDIN SUBUNIT 5"/>
    <property type="match status" value="1"/>
</dbReference>
<dbReference type="Pfam" id="PF04828">
    <property type="entry name" value="GFA"/>
    <property type="match status" value="1"/>
</dbReference>
<dbReference type="Proteomes" id="UP000258309">
    <property type="component" value="Unassembled WGS sequence"/>
</dbReference>
<comment type="similarity">
    <text evidence="1">Belongs to the Gfa family.</text>
</comment>
<dbReference type="GO" id="GO:1990115">
    <property type="term" value="P:RNA polymerase III assembly"/>
    <property type="evidence" value="ECO:0007669"/>
    <property type="project" value="TreeGrafter"/>
</dbReference>
<dbReference type="STRING" id="5539.A0A3E2HPU7"/>
<dbReference type="GO" id="GO:0016272">
    <property type="term" value="C:prefoldin complex"/>
    <property type="evidence" value="ECO:0007669"/>
    <property type="project" value="InterPro"/>
</dbReference>
<comment type="caution">
    <text evidence="8">The sequence shown here is derived from an EMBL/GenBank/DDBJ whole genome shotgun (WGS) entry which is preliminary data.</text>
</comment>
<feature type="domain" description="CENP-V/GFA" evidence="7">
    <location>
        <begin position="5"/>
        <end position="133"/>
    </location>
</feature>
<sequence>MPMKLEGSCQCGGVEFNLESHTPVPYQLCACSICRKVGGYSGSVNLGGIASTLDITKGKDLIKKYNAIKDRGTPKEEKCISERNFCSNCSTMLWLWDETWPELIHPFASAIDTELPVPDEMVCVKANSKPDWQLWRAVELSSTTTTFLSPPPIMSSPKGQTVDLASLSTQQLSQVKKQLDDELEHLTNSFTKLRAAQAKFRECLRSIANGVGSNVEGKPVLVPLTSSLYVPGTIADTENVIVDVGTGFYVEKSTKDATKFYEAKVEELGTNLKDLEAIVQGKSNNLRVVEDVLRQKVLNSTAATAS</sequence>
<dbReference type="AlphaFoldDB" id="A0A3E2HPU7"/>
<dbReference type="NCBIfam" id="TIGR00293">
    <property type="entry name" value="prefoldin subunit alpha"/>
    <property type="match status" value="1"/>
</dbReference>